<keyword evidence="6" id="KW-1185">Reference proteome</keyword>
<dbReference type="InterPro" id="IPR036259">
    <property type="entry name" value="MFS_trans_sf"/>
</dbReference>
<dbReference type="RefSeq" id="WP_005866099.1">
    <property type="nucleotide sequence ID" value="NZ_CACVBB010000002.1"/>
</dbReference>
<evidence type="ECO:0000256" key="1">
    <source>
        <dbReference type="ARBA" id="ARBA00022692"/>
    </source>
</evidence>
<evidence type="ECO:0000313" key="5">
    <source>
        <dbReference type="EMBL" id="QLC52241.1"/>
    </source>
</evidence>
<evidence type="ECO:0000256" key="2">
    <source>
        <dbReference type="ARBA" id="ARBA00022989"/>
    </source>
</evidence>
<reference evidence="5 6" key="1">
    <citation type="submission" date="2020-06" db="EMBL/GenBank/DDBJ databases">
        <title>Complete closed genome sequence of Bartonella alsatica CIP 105477.</title>
        <authorList>
            <person name="Thibau A."/>
            <person name="Schultze T.G."/>
            <person name="Kempf V.A.J."/>
        </authorList>
    </citation>
    <scope>NUCLEOTIDE SEQUENCE [LARGE SCALE GENOMIC DNA]</scope>
    <source>
        <strain evidence="5 6">CIP 105477</strain>
    </source>
</reference>
<protein>
    <submittedName>
        <fullName evidence="5">MFS transporter</fullName>
    </submittedName>
</protein>
<dbReference type="CDD" id="cd06174">
    <property type="entry name" value="MFS"/>
    <property type="match status" value="1"/>
</dbReference>
<dbReference type="Pfam" id="PF07690">
    <property type="entry name" value="MFS_1"/>
    <property type="match status" value="1"/>
</dbReference>
<dbReference type="InterPro" id="IPR053160">
    <property type="entry name" value="MFS_DHA3_Transporter"/>
</dbReference>
<feature type="transmembrane region" description="Helical" evidence="4">
    <location>
        <begin position="160"/>
        <end position="179"/>
    </location>
</feature>
<evidence type="ECO:0000313" key="6">
    <source>
        <dbReference type="Proteomes" id="UP000509443"/>
    </source>
</evidence>
<keyword evidence="2 4" id="KW-1133">Transmembrane helix</keyword>
<feature type="transmembrane region" description="Helical" evidence="4">
    <location>
        <begin position="94"/>
        <end position="115"/>
    </location>
</feature>
<evidence type="ECO:0000256" key="4">
    <source>
        <dbReference type="SAM" id="Phobius"/>
    </source>
</evidence>
<feature type="transmembrane region" description="Helical" evidence="4">
    <location>
        <begin position="310"/>
        <end position="334"/>
    </location>
</feature>
<sequence>MNNPQTLSVTYGSYHAVRMLIGVYHAIFLISMGVTLSQLALLQVVFSVTVLLLDFPCAVLADRYRRKYLVMAGVFMTGLFYLLCLQAPNITVLIVAQIFYAAGISFIASAIDGWIYHSLGNKQDHFSYYAHLSHQVNSFGSVFSGIIGIATIYYSKQYFMGYIISGILMGIIFFIFLVVPEKKISVCEETKTKTILQNAKETLWIFQNTVGGAWFIVLMCLFSAGIQIIYHFWQPIILSREKIVHLNGSQMLVLMFCHIGAFSAQYFSNSLMSRYHILDKKYKDSMKYFSFFSALMCIALYFFVQRNQIAMSVIAFSLIHGFICTVPIGAKSLFFSELNQKQTQHISGIVGAVSFSARIFSIAILSVISFLPANISPSYYLILPTVTFFMCGLIIKKWMSFSQKSILKKTL</sequence>
<feature type="transmembrane region" description="Helical" evidence="4">
    <location>
        <begin position="377"/>
        <end position="395"/>
    </location>
</feature>
<feature type="transmembrane region" description="Helical" evidence="4">
    <location>
        <begin position="136"/>
        <end position="154"/>
    </location>
</feature>
<dbReference type="InterPro" id="IPR011701">
    <property type="entry name" value="MFS"/>
</dbReference>
<feature type="transmembrane region" description="Helical" evidence="4">
    <location>
        <begin position="250"/>
        <end position="267"/>
    </location>
</feature>
<dbReference type="Proteomes" id="UP000509443">
    <property type="component" value="Chromosome"/>
</dbReference>
<feature type="transmembrane region" description="Helical" evidence="4">
    <location>
        <begin position="40"/>
        <end position="61"/>
    </location>
</feature>
<proteinExistence type="predicted"/>
<organism evidence="5 6">
    <name type="scientific">Bartonella alsatica</name>
    <dbReference type="NCBI Taxonomy" id="52764"/>
    <lineage>
        <taxon>Bacteria</taxon>
        <taxon>Pseudomonadati</taxon>
        <taxon>Pseudomonadota</taxon>
        <taxon>Alphaproteobacteria</taxon>
        <taxon>Hyphomicrobiales</taxon>
        <taxon>Bartonellaceae</taxon>
        <taxon>Bartonella</taxon>
    </lineage>
</organism>
<keyword evidence="3 4" id="KW-0472">Membrane</keyword>
<accession>A0ABX6QGG7</accession>
<feature type="transmembrane region" description="Helical" evidence="4">
    <location>
        <begin position="346"/>
        <end position="371"/>
    </location>
</feature>
<feature type="transmembrane region" description="Helical" evidence="4">
    <location>
        <begin position="12"/>
        <end position="34"/>
    </location>
</feature>
<gene>
    <name evidence="5" type="ORF">HWV54_05065</name>
</gene>
<name>A0ABX6QGG7_9HYPH</name>
<evidence type="ECO:0000256" key="3">
    <source>
        <dbReference type="ARBA" id="ARBA00023136"/>
    </source>
</evidence>
<feature type="transmembrane region" description="Helical" evidence="4">
    <location>
        <begin position="210"/>
        <end position="230"/>
    </location>
</feature>
<dbReference type="SUPFAM" id="SSF103473">
    <property type="entry name" value="MFS general substrate transporter"/>
    <property type="match status" value="1"/>
</dbReference>
<keyword evidence="1 4" id="KW-0812">Transmembrane</keyword>
<dbReference type="Gene3D" id="1.20.1250.20">
    <property type="entry name" value="MFS general substrate transporter like domains"/>
    <property type="match status" value="1"/>
</dbReference>
<feature type="transmembrane region" description="Helical" evidence="4">
    <location>
        <begin position="288"/>
        <end position="304"/>
    </location>
</feature>
<dbReference type="EMBL" id="CP058235">
    <property type="protein sequence ID" value="QLC52241.1"/>
    <property type="molecule type" value="Genomic_DNA"/>
</dbReference>
<dbReference type="PANTHER" id="PTHR23530:SF1">
    <property type="entry name" value="PERMEASE, MAJOR FACILITATOR SUPERFAMILY-RELATED"/>
    <property type="match status" value="1"/>
</dbReference>
<feature type="transmembrane region" description="Helical" evidence="4">
    <location>
        <begin position="68"/>
        <end position="88"/>
    </location>
</feature>
<dbReference type="PANTHER" id="PTHR23530">
    <property type="entry name" value="TRANSPORT PROTEIN-RELATED"/>
    <property type="match status" value="1"/>
</dbReference>